<evidence type="ECO:0000256" key="2">
    <source>
        <dbReference type="SAM" id="SignalP"/>
    </source>
</evidence>
<feature type="signal peptide" evidence="2">
    <location>
        <begin position="1"/>
        <end position="24"/>
    </location>
</feature>
<feature type="region of interest" description="Disordered" evidence="1">
    <location>
        <begin position="75"/>
        <end position="103"/>
    </location>
</feature>
<name>A0ABQ3MDW8_9PSEU</name>
<gene>
    <name evidence="3" type="ORF">GCM10017774_29740</name>
</gene>
<feature type="chain" id="PRO_5047362310" description="Secreted protein" evidence="2">
    <location>
        <begin position="25"/>
        <end position="103"/>
    </location>
</feature>
<protein>
    <recommendedName>
        <fullName evidence="5">Secreted protein</fullName>
    </recommendedName>
</protein>
<organism evidence="3 4">
    <name type="scientific">Lentzea cavernae</name>
    <dbReference type="NCBI Taxonomy" id="2020703"/>
    <lineage>
        <taxon>Bacteria</taxon>
        <taxon>Bacillati</taxon>
        <taxon>Actinomycetota</taxon>
        <taxon>Actinomycetes</taxon>
        <taxon>Pseudonocardiales</taxon>
        <taxon>Pseudonocardiaceae</taxon>
        <taxon>Lentzea</taxon>
    </lineage>
</organism>
<feature type="compositionally biased region" description="Basic and acidic residues" evidence="1">
    <location>
        <begin position="92"/>
        <end position="103"/>
    </location>
</feature>
<accession>A0ABQ3MDW8</accession>
<dbReference type="EMBL" id="BNAR01000004">
    <property type="protein sequence ID" value="GHH38962.1"/>
    <property type="molecule type" value="Genomic_DNA"/>
</dbReference>
<evidence type="ECO:0000313" key="3">
    <source>
        <dbReference type="EMBL" id="GHH38962.1"/>
    </source>
</evidence>
<evidence type="ECO:0008006" key="5">
    <source>
        <dbReference type="Google" id="ProtNLM"/>
    </source>
</evidence>
<keyword evidence="2" id="KW-0732">Signal</keyword>
<evidence type="ECO:0000256" key="1">
    <source>
        <dbReference type="SAM" id="MobiDB-lite"/>
    </source>
</evidence>
<proteinExistence type="predicted"/>
<sequence>MLKKAVTAVAVGAGFLMMGTPAFATQGGETDDLTQRASEYDHDHQVSLVNLENAELLSDINVCHVEVNVISAPAFSSEDAGPCTNPDLGIDEVAHPAEGDSER</sequence>
<reference evidence="4" key="1">
    <citation type="journal article" date="2019" name="Int. J. Syst. Evol. Microbiol.">
        <title>The Global Catalogue of Microorganisms (GCM) 10K type strain sequencing project: providing services to taxonomists for standard genome sequencing and annotation.</title>
        <authorList>
            <consortium name="The Broad Institute Genomics Platform"/>
            <consortium name="The Broad Institute Genome Sequencing Center for Infectious Disease"/>
            <person name="Wu L."/>
            <person name="Ma J."/>
        </authorList>
    </citation>
    <scope>NUCLEOTIDE SEQUENCE [LARGE SCALE GENOMIC DNA]</scope>
    <source>
        <strain evidence="4">CGMCC 4.7367</strain>
    </source>
</reference>
<keyword evidence="4" id="KW-1185">Reference proteome</keyword>
<evidence type="ECO:0000313" key="4">
    <source>
        <dbReference type="Proteomes" id="UP000605568"/>
    </source>
</evidence>
<dbReference type="Proteomes" id="UP000605568">
    <property type="component" value="Unassembled WGS sequence"/>
</dbReference>
<dbReference type="RefSeq" id="WP_191298505.1">
    <property type="nucleotide sequence ID" value="NZ_BNAR01000004.1"/>
</dbReference>
<comment type="caution">
    <text evidence="3">The sequence shown here is derived from an EMBL/GenBank/DDBJ whole genome shotgun (WGS) entry which is preliminary data.</text>
</comment>